<dbReference type="PROSITE" id="PS01330">
    <property type="entry name" value="PABS_1"/>
    <property type="match status" value="1"/>
</dbReference>
<evidence type="ECO:0000256" key="3">
    <source>
        <dbReference type="ARBA" id="ARBA00009726"/>
    </source>
</evidence>
<feature type="compositionally biased region" description="Low complexity" evidence="13">
    <location>
        <begin position="468"/>
        <end position="479"/>
    </location>
</feature>
<dbReference type="EMBL" id="JAIFTH010000943">
    <property type="protein sequence ID" value="KAG9508804.1"/>
    <property type="molecule type" value="Genomic_DNA"/>
</dbReference>
<dbReference type="InterPro" id="IPR001045">
    <property type="entry name" value="Spermi_synthase"/>
</dbReference>
<evidence type="ECO:0000256" key="14">
    <source>
        <dbReference type="SAM" id="Phobius"/>
    </source>
</evidence>
<dbReference type="InterPro" id="IPR036640">
    <property type="entry name" value="ABC1_TM_sf"/>
</dbReference>
<feature type="domain" description="ABC transmembrane type-1" evidence="17">
    <location>
        <begin position="842"/>
        <end position="1135"/>
    </location>
</feature>
<feature type="transmembrane region" description="Helical" evidence="14">
    <location>
        <begin position="835"/>
        <end position="854"/>
    </location>
</feature>
<dbReference type="InterPro" id="IPR007110">
    <property type="entry name" value="Ig-like_dom"/>
</dbReference>
<feature type="transmembrane region" description="Helical" evidence="14">
    <location>
        <begin position="894"/>
        <end position="918"/>
    </location>
</feature>
<dbReference type="InterPro" id="IPR035246">
    <property type="entry name" value="Spermidine_synt_N"/>
</dbReference>
<evidence type="ECO:0000259" key="17">
    <source>
        <dbReference type="PROSITE" id="PS50929"/>
    </source>
</evidence>
<feature type="transmembrane region" description="Helical" evidence="14">
    <location>
        <begin position="967"/>
        <end position="987"/>
    </location>
</feature>
<feature type="transmembrane region" description="Helical" evidence="14">
    <location>
        <begin position="105"/>
        <end position="123"/>
    </location>
</feature>
<dbReference type="Pfam" id="PF13927">
    <property type="entry name" value="Ig_3"/>
    <property type="match status" value="1"/>
</dbReference>
<dbReference type="CDD" id="cd03250">
    <property type="entry name" value="ABCC_MRP_domain1"/>
    <property type="match status" value="1"/>
</dbReference>
<feature type="active site" description="Proton acceptor" evidence="11">
    <location>
        <position position="1660"/>
    </location>
</feature>
<dbReference type="PANTHER" id="PTHR24223:SF456">
    <property type="entry name" value="MULTIDRUG RESISTANCE-ASSOCIATED PROTEIN LETHAL(2)03659"/>
    <property type="match status" value="1"/>
</dbReference>
<reference evidence="19 20" key="1">
    <citation type="submission" date="2020-10" db="EMBL/GenBank/DDBJ databases">
        <authorList>
            <person name="Klimov P.B."/>
            <person name="Dyachkov S.M."/>
            <person name="Chetverikov P.E."/>
        </authorList>
    </citation>
    <scope>NUCLEOTIDE SEQUENCE [LARGE SCALE GENOMIC DNA]</scope>
    <source>
        <strain evidence="19">BMOC 18-1129-001#AD2665</strain>
        <tissue evidence="19">Entire mites</tissue>
    </source>
</reference>
<dbReference type="PANTHER" id="PTHR24223">
    <property type="entry name" value="ATP-BINDING CASSETTE SUB-FAMILY C"/>
    <property type="match status" value="1"/>
</dbReference>
<dbReference type="PROSITE" id="PS51006">
    <property type="entry name" value="PABS_2"/>
    <property type="match status" value="1"/>
</dbReference>
<dbReference type="InterPro" id="IPR036179">
    <property type="entry name" value="Ig-like_dom_sf"/>
</dbReference>
<evidence type="ECO:0000313" key="19">
    <source>
        <dbReference type="EMBL" id="KAG9508804.1"/>
    </source>
</evidence>
<dbReference type="NCBIfam" id="TIGR00417">
    <property type="entry name" value="speE"/>
    <property type="match status" value="1"/>
</dbReference>
<keyword evidence="7" id="KW-0547">Nucleotide-binding</keyword>
<dbReference type="Gene3D" id="3.40.50.300">
    <property type="entry name" value="P-loop containing nucleotide triphosphate hydrolases"/>
    <property type="match status" value="2"/>
</dbReference>
<feature type="region of interest" description="Disordered" evidence="13">
    <location>
        <begin position="1146"/>
        <end position="1172"/>
    </location>
</feature>
<keyword evidence="10 14" id="KW-0472">Membrane</keyword>
<accession>A0ABQ7S5V1</accession>
<evidence type="ECO:0000256" key="9">
    <source>
        <dbReference type="ARBA" id="ARBA00022989"/>
    </source>
</evidence>
<feature type="transmembrane region" description="Helical" evidence="14">
    <location>
        <begin position="383"/>
        <end position="404"/>
    </location>
</feature>
<feature type="transmembrane region" description="Helical" evidence="14">
    <location>
        <begin position="354"/>
        <end position="377"/>
    </location>
</feature>
<dbReference type="CDD" id="cd18593">
    <property type="entry name" value="ABC_6TM_MRP4_D1_like"/>
    <property type="match status" value="1"/>
</dbReference>
<dbReference type="Pfam" id="PF00005">
    <property type="entry name" value="ABC_tran"/>
    <property type="match status" value="2"/>
</dbReference>
<feature type="compositionally biased region" description="Acidic residues" evidence="13">
    <location>
        <begin position="1148"/>
        <end position="1159"/>
    </location>
</feature>
<dbReference type="Gene3D" id="2.60.40.10">
    <property type="entry name" value="Immunoglobulins"/>
    <property type="match status" value="1"/>
</dbReference>
<dbReference type="InterPro" id="IPR027417">
    <property type="entry name" value="P-loop_NTPase"/>
</dbReference>
<comment type="subcellular location">
    <subcellularLocation>
        <location evidence="1">Membrane</location>
        <topology evidence="1">Multi-pass membrane protein</topology>
    </subcellularLocation>
</comment>
<dbReference type="Pfam" id="PF00664">
    <property type="entry name" value="ABC_membrane"/>
    <property type="match status" value="2"/>
</dbReference>
<dbReference type="InterPro" id="IPR030240">
    <property type="entry name" value="ABCC4_TMD1"/>
</dbReference>
<evidence type="ECO:0000256" key="11">
    <source>
        <dbReference type="PROSITE-ProRule" id="PRU00354"/>
    </source>
</evidence>
<dbReference type="Proteomes" id="UP000825002">
    <property type="component" value="Unassembled WGS sequence"/>
</dbReference>
<keyword evidence="4" id="KW-0813">Transport</keyword>
<dbReference type="Gene3D" id="1.20.1560.10">
    <property type="entry name" value="ABC transporter type 1, transmembrane domain"/>
    <property type="match status" value="2"/>
</dbReference>
<keyword evidence="8" id="KW-0067">ATP-binding</keyword>
<evidence type="ECO:0000259" key="16">
    <source>
        <dbReference type="PROSITE" id="PS50893"/>
    </source>
</evidence>
<dbReference type="NCBIfam" id="NF002010">
    <property type="entry name" value="PRK00811.1"/>
    <property type="match status" value="1"/>
</dbReference>
<dbReference type="InterPro" id="IPR003593">
    <property type="entry name" value="AAA+_ATPase"/>
</dbReference>
<dbReference type="SMART" id="SM00382">
    <property type="entry name" value="AAA"/>
    <property type="match status" value="2"/>
</dbReference>
<keyword evidence="11" id="KW-0620">Polyamine biosynthesis</keyword>
<evidence type="ECO:0000256" key="5">
    <source>
        <dbReference type="ARBA" id="ARBA00022679"/>
    </source>
</evidence>
<feature type="domain" description="ABC transporter" evidence="16">
    <location>
        <begin position="488"/>
        <end position="717"/>
    </location>
</feature>
<evidence type="ECO:0000259" key="15">
    <source>
        <dbReference type="PROSITE" id="PS50835"/>
    </source>
</evidence>
<dbReference type="CDD" id="cd02440">
    <property type="entry name" value="AdoMet_MTases"/>
    <property type="match status" value="1"/>
</dbReference>
<proteinExistence type="inferred from homology"/>
<keyword evidence="5 11" id="KW-0808">Transferase</keyword>
<feature type="transmembrane region" description="Helical" evidence="14">
    <location>
        <begin position="271"/>
        <end position="291"/>
    </location>
</feature>
<evidence type="ECO:0000256" key="2">
    <source>
        <dbReference type="ARBA" id="ARBA00007867"/>
    </source>
</evidence>
<name>A0ABQ7S5V1_9ACAR</name>
<evidence type="ECO:0000256" key="10">
    <source>
        <dbReference type="ARBA" id="ARBA00023136"/>
    </source>
</evidence>
<evidence type="ECO:0000259" key="18">
    <source>
        <dbReference type="PROSITE" id="PS51006"/>
    </source>
</evidence>
<dbReference type="SUPFAM" id="SSF53335">
    <property type="entry name" value="S-adenosyl-L-methionine-dependent methyltransferases"/>
    <property type="match status" value="1"/>
</dbReference>
<dbReference type="InterPro" id="IPR011527">
    <property type="entry name" value="ABC1_TM_dom"/>
</dbReference>
<dbReference type="Gene3D" id="3.40.50.150">
    <property type="entry name" value="Vaccinia Virus protein VP39"/>
    <property type="match status" value="1"/>
</dbReference>
<dbReference type="SUPFAM" id="SSF90123">
    <property type="entry name" value="ABC transporter transmembrane region"/>
    <property type="match status" value="2"/>
</dbReference>
<comment type="similarity">
    <text evidence="3">Belongs to the ABC transporter superfamily. ABCC family. Conjugate transporter (TC 3.A.1.208) subfamily.</text>
</comment>
<dbReference type="HAMAP" id="MF_00198">
    <property type="entry name" value="Spermidine_synth"/>
    <property type="match status" value="1"/>
</dbReference>
<keyword evidence="6 14" id="KW-0812">Transmembrane</keyword>
<dbReference type="PROSITE" id="PS50835">
    <property type="entry name" value="IG_LIKE"/>
    <property type="match status" value="1"/>
</dbReference>
<dbReference type="InterPro" id="IPR003439">
    <property type="entry name" value="ABC_transporter-like_ATP-bd"/>
</dbReference>
<evidence type="ECO:0000256" key="13">
    <source>
        <dbReference type="SAM" id="MobiDB-lite"/>
    </source>
</evidence>
<organism evidence="19 20">
    <name type="scientific">Fragariocoptes setiger</name>
    <dbReference type="NCBI Taxonomy" id="1670756"/>
    <lineage>
        <taxon>Eukaryota</taxon>
        <taxon>Metazoa</taxon>
        <taxon>Ecdysozoa</taxon>
        <taxon>Arthropoda</taxon>
        <taxon>Chelicerata</taxon>
        <taxon>Arachnida</taxon>
        <taxon>Acari</taxon>
        <taxon>Acariformes</taxon>
        <taxon>Trombidiformes</taxon>
        <taxon>Prostigmata</taxon>
        <taxon>Eupodina</taxon>
        <taxon>Eriophyoidea</taxon>
        <taxon>Phytoptidae</taxon>
        <taxon>Fragariocoptes</taxon>
    </lineage>
</organism>
<dbReference type="Pfam" id="PF01564">
    <property type="entry name" value="Spermine_synth"/>
    <property type="match status" value="1"/>
</dbReference>
<dbReference type="InterPro" id="IPR017871">
    <property type="entry name" value="ABC_transporter-like_CS"/>
</dbReference>
<feature type="domain" description="PABS" evidence="18">
    <location>
        <begin position="1503"/>
        <end position="1740"/>
    </location>
</feature>
<dbReference type="SUPFAM" id="SSF48726">
    <property type="entry name" value="Immunoglobulin"/>
    <property type="match status" value="1"/>
</dbReference>
<gene>
    <name evidence="19" type="primary">ABCC4</name>
    <name evidence="19" type="ORF">GZH46_02693</name>
</gene>
<dbReference type="Gene3D" id="2.30.140.10">
    <property type="entry name" value="Spermidine synthase, tetramerisation domain"/>
    <property type="match status" value="1"/>
</dbReference>
<evidence type="ECO:0000256" key="4">
    <source>
        <dbReference type="ARBA" id="ARBA00022448"/>
    </source>
</evidence>
<feature type="region of interest" description="Disordered" evidence="13">
    <location>
        <begin position="468"/>
        <end position="505"/>
    </location>
</feature>
<dbReference type="InterPro" id="IPR050173">
    <property type="entry name" value="ABC_transporter_C-like"/>
</dbReference>
<dbReference type="InterPro" id="IPR013783">
    <property type="entry name" value="Ig-like_fold"/>
</dbReference>
<feature type="transmembrane region" description="Helical" evidence="14">
    <location>
        <begin position="1082"/>
        <end position="1103"/>
    </location>
</feature>
<keyword evidence="20" id="KW-1185">Reference proteome</keyword>
<dbReference type="SUPFAM" id="SSF52540">
    <property type="entry name" value="P-loop containing nucleoside triphosphate hydrolases"/>
    <property type="match status" value="2"/>
</dbReference>
<dbReference type="InterPro" id="IPR029063">
    <property type="entry name" value="SAM-dependent_MTases_sf"/>
</dbReference>
<sequence>LSLLDGFETVNIVSQKTSIRNMKNNRNHTALDNPYDGANYLSKAFFWWMNPFIAKGFKKKLNFSDLYSTPTEDLSRPLGEKLQTEWDLELYNMRSQNKKPSFVRALYRAFGFWYILTGTWITVGECIVRPIQGVSLGWLIRDVNTYVTLPPGSAPDYVNSCYWQVFFDGIILIFLTIISLITVHPYVFCTQHTGMKVRVACCNLIYRHSLKLSRASFGHTTVGQMVNLLSNDVNRFDVALNYLQFLVIAPLQAIIVIVLLSVMYLGFYSTMAGSALLLLYVPFQSLMGRWFGKLRQGTAMRTDERVRLMNEIIPAMRVIKMYTWEEPFARMVEQARKNEVRLIKFTSVLRGINMALFFVSSKIILFLCFITYVMIGYSLDAEIVFVSITLFNGVRLLMTLFFPYGVAQAAETLISCSRLQEFLLLPEQEPSDKVDKTTLPVSPKDVRVECQDASARWIITRTADSLSSASGDISASRTSIAGSNGKGNGKSQFGKNGSPDGGQTEVSALRNITMSVKPGQLLIIVGRVGSGKTSVLMSLLGELPITSGKIVIRGKMSYSAQEAWIFSGTIRDNVLFGRDFDVERYKKVLKVCALDRDIELFPHGDDTLVGERGVSLSGGQKARVNLARALYYDTDIYLLDDPLSAVDAAVAKHIFENCIRGFLRDKAVILVTHQLQFAKSADASVKLLLLDDGKQMSYGKYADNKALIDFAGSRSDKSDSESAVRNSGDELAKAKALRLRQKAAAANARASSSRAGDTAQQIKSAEMIYSSSGSLVGTGDAKGRGSGRSVRNDDHDENHDEQLLAGEAPMKQMEESSSSDDVGIHTYWYYIKSTAGIVLVPLVVTSNLLTQFLFNGSDFWLSYWTDTEQRKAANPDGYVHLTLTDDLTLEQNTIVYSILIVSLFVLSLIRTSAFFIACMKASINLHNQLFRSVLKAPIKFFDYNPIGILLNRVSRDMGIVDDLLPPTAFDTIEIFVNVIGVLVTVTIIDPYNVLPAILLLLIVGLIRLFYMRTVRSIKTIEGVTRSPVFTHLATSLNGLSTIRAFGVESTFEKKFDDLQDVHSSAWFLFIASSRWLGISLDWLSVGYIAVVTIVMTLTIGTGSITGSQLGLAISSALVLSGSFQWGVRQSTELESQMTSVARIKEYSELPEEPTTDENDENQRPPPGWPNKGKIEFERVSLRYFENEEPVLKNLTFTIEAGEKIGIVGRTGAGKSSIIAVLFRLTEPEGNVRIDGIDTQTLGLKDVRKNISIIPQSPELFSGPVRRNLDPFNDCSSDKELWDALQQVQLKSVIMELPGGLDSELNEGGSNFSVGQRQLICLARAILRRNKILILDEATANVDPETDKYIQKTIRTSFHDNTVLTIAHRLNTIMDSDRVLVLDAGEVKEFDEPHILANIKGGWFASMIDSSGPMAPNLRKIAEKRYMCQINSVPMKYAIGFLDILTAPSFDNGQTSADVVVAEGANVSLTCKANGYPNPTITWRREDNEMIPLNGLQRMSSDVEGWFTEIGAPKGADVALSIMSKKTLHHERSQYQDILVFESELFGTCLALDDAIQCTEMDEFSYQEMIAFLPLNSHSNPERVLIIGGGDGGVAREVIKHPCAKKIVQCEIDDRVIEVSKKYLPSMSSSYNDPRLELIVGDGFKYLNDAQDEYFDVIITDSSDPKGPAVSLFQQPYYELLNKKLRPNGIICCQAESIWFDLKFIANLMEVNRKIFPCVSYASIMTCTYPGGQIGFLICSKDKDKDFKQSKHELDEDKLGLKYYSRDMHQAAFILPRFVSKALKL</sequence>
<dbReference type="PROSITE" id="PS50929">
    <property type="entry name" value="ABC_TM1F"/>
    <property type="match status" value="2"/>
</dbReference>
<feature type="transmembrane region" description="Helical" evidence="14">
    <location>
        <begin position="245"/>
        <end position="265"/>
    </location>
</feature>
<feature type="region of interest" description="Disordered" evidence="13">
    <location>
        <begin position="776"/>
        <end position="798"/>
    </location>
</feature>
<dbReference type="PROSITE" id="PS50893">
    <property type="entry name" value="ABC_TRANSPORTER_2"/>
    <property type="match status" value="2"/>
</dbReference>
<dbReference type="InterPro" id="IPR030374">
    <property type="entry name" value="PABS"/>
</dbReference>
<feature type="domain" description="ABC transmembrane type-1" evidence="17">
    <location>
        <begin position="127"/>
        <end position="410"/>
    </location>
</feature>
<comment type="caution">
    <text evidence="19">The sequence shown here is derived from an EMBL/GenBank/DDBJ whole genome shotgun (WGS) entry which is preliminary data.</text>
</comment>
<feature type="transmembrane region" description="Helical" evidence="14">
    <location>
        <begin position="993"/>
        <end position="1010"/>
    </location>
</feature>
<feature type="domain" description="ABC transporter" evidence="16">
    <location>
        <begin position="1174"/>
        <end position="1408"/>
    </location>
</feature>
<keyword evidence="9 14" id="KW-1133">Transmembrane helix</keyword>
<feature type="non-terminal residue" evidence="19">
    <location>
        <position position="1"/>
    </location>
</feature>
<dbReference type="PROSITE" id="PS00211">
    <property type="entry name" value="ABC_TRANSPORTER_1"/>
    <property type="match status" value="2"/>
</dbReference>
<dbReference type="CDD" id="cd03244">
    <property type="entry name" value="ABCC_MRP_domain2"/>
    <property type="match status" value="1"/>
</dbReference>
<evidence type="ECO:0000313" key="20">
    <source>
        <dbReference type="Proteomes" id="UP000825002"/>
    </source>
</evidence>
<evidence type="ECO:0000256" key="6">
    <source>
        <dbReference type="ARBA" id="ARBA00022692"/>
    </source>
</evidence>
<protein>
    <submittedName>
        <fullName evidence="19">Multidrug resistance-associated protein 4</fullName>
    </submittedName>
</protein>
<dbReference type="InterPro" id="IPR030373">
    <property type="entry name" value="PABS_CS"/>
</dbReference>
<comment type="similarity">
    <text evidence="2 12">Belongs to the spermidine/spermine synthase family.</text>
</comment>
<evidence type="ECO:0000256" key="12">
    <source>
        <dbReference type="RuleBase" id="RU003836"/>
    </source>
</evidence>
<evidence type="ECO:0000256" key="1">
    <source>
        <dbReference type="ARBA" id="ARBA00004141"/>
    </source>
</evidence>
<dbReference type="Pfam" id="PF17284">
    <property type="entry name" value="Spermine_synt_N"/>
    <property type="match status" value="1"/>
</dbReference>
<evidence type="ECO:0000256" key="7">
    <source>
        <dbReference type="ARBA" id="ARBA00022741"/>
    </source>
</evidence>
<feature type="domain" description="Ig-like" evidence="15">
    <location>
        <begin position="1447"/>
        <end position="1488"/>
    </location>
</feature>
<dbReference type="InterPro" id="IPR037163">
    <property type="entry name" value="Spermidine_synt_N_sf"/>
</dbReference>
<evidence type="ECO:0000256" key="8">
    <source>
        <dbReference type="ARBA" id="ARBA00022840"/>
    </source>
</evidence>
<feature type="transmembrane region" description="Helical" evidence="14">
    <location>
        <begin position="165"/>
        <end position="188"/>
    </location>
</feature>